<name>A0ABW7J2P6_9VIBR</name>
<dbReference type="RefSeq" id="WP_042606361.1">
    <property type="nucleotide sequence ID" value="NZ_BBKZ01000008.1"/>
</dbReference>
<proteinExistence type="predicted"/>
<evidence type="ECO:0000313" key="1">
    <source>
        <dbReference type="EMBL" id="MFH0270580.1"/>
    </source>
</evidence>
<gene>
    <name evidence="1" type="ORF">ACGRHZ_04460</name>
</gene>
<dbReference type="EMBL" id="JBIHSE010000001">
    <property type="protein sequence ID" value="MFH0270580.1"/>
    <property type="molecule type" value="Genomic_DNA"/>
</dbReference>
<keyword evidence="2" id="KW-1185">Reference proteome</keyword>
<protein>
    <recommendedName>
        <fullName evidence="3">SMI1/KNR4 family protein</fullName>
    </recommendedName>
</protein>
<sequence length="143" mass="16823">MLDSKVINYLNDKEQWFEDVTAPYEQALSSVGLDLDSDIAQFYLHAEDGATFRSKNQEIYQICWFVINSDYLALLPSVRNTYELSEDYIPLNDLSNGTYFYNKKDQSVIFLEAGDVFSAFKEGHFLHKWNDFNQFILWFLELN</sequence>
<reference evidence="1 2" key="1">
    <citation type="submission" date="2024-10" db="EMBL/GenBank/DDBJ databases">
        <authorList>
            <person name="Yibar A."/>
            <person name="Saticioglu I.B."/>
            <person name="Duman M."/>
            <person name="Ajmi N."/>
            <person name="Gurler F."/>
            <person name="Ay H."/>
            <person name="Onuk E."/>
            <person name="Guler S."/>
            <person name="Romalde J.L."/>
        </authorList>
    </citation>
    <scope>NUCLEOTIDE SEQUENCE [LARGE SCALE GENOMIC DNA]</scope>
    <source>
        <strain evidence="1 2">1-TCBS-A</strain>
    </source>
</reference>
<accession>A0ABW7J2P6</accession>
<evidence type="ECO:0008006" key="3">
    <source>
        <dbReference type="Google" id="ProtNLM"/>
    </source>
</evidence>
<evidence type="ECO:0000313" key="2">
    <source>
        <dbReference type="Proteomes" id="UP001607221"/>
    </source>
</evidence>
<comment type="caution">
    <text evidence="1">The sequence shown here is derived from an EMBL/GenBank/DDBJ whole genome shotgun (WGS) entry which is preliminary data.</text>
</comment>
<dbReference type="InterPro" id="IPR037883">
    <property type="entry name" value="Knr4/Smi1-like_sf"/>
</dbReference>
<dbReference type="SUPFAM" id="SSF160631">
    <property type="entry name" value="SMI1/KNR4-like"/>
    <property type="match status" value="1"/>
</dbReference>
<dbReference type="Proteomes" id="UP001607221">
    <property type="component" value="Unassembled WGS sequence"/>
</dbReference>
<organism evidence="1 2">
    <name type="scientific">Vibrio jasicida</name>
    <dbReference type="NCBI Taxonomy" id="766224"/>
    <lineage>
        <taxon>Bacteria</taxon>
        <taxon>Pseudomonadati</taxon>
        <taxon>Pseudomonadota</taxon>
        <taxon>Gammaproteobacteria</taxon>
        <taxon>Vibrionales</taxon>
        <taxon>Vibrionaceae</taxon>
        <taxon>Vibrio</taxon>
    </lineage>
</organism>